<proteinExistence type="predicted"/>
<dbReference type="EMBL" id="JANUXW010000007">
    <property type="protein sequence ID" value="MCS4534273.1"/>
    <property type="molecule type" value="Genomic_DNA"/>
</dbReference>
<dbReference type="PIRSF" id="PIRSF028111">
    <property type="entry name" value="UCP028111"/>
    <property type="match status" value="1"/>
</dbReference>
<feature type="domain" description="DUF7168" evidence="2">
    <location>
        <begin position="52"/>
        <end position="180"/>
    </location>
</feature>
<name>A0ABT2FFN8_9NEIS</name>
<organism evidence="3 4">
    <name type="scientific">Neisseria montereyensis</name>
    <dbReference type="NCBI Taxonomy" id="2973938"/>
    <lineage>
        <taxon>Bacteria</taxon>
        <taxon>Pseudomonadati</taxon>
        <taxon>Pseudomonadota</taxon>
        <taxon>Betaproteobacteria</taxon>
        <taxon>Neisseriales</taxon>
        <taxon>Neisseriaceae</taxon>
        <taxon>Neisseria</taxon>
    </lineage>
</organism>
<evidence type="ECO:0000313" key="3">
    <source>
        <dbReference type="EMBL" id="MCS4534273.1"/>
    </source>
</evidence>
<dbReference type="InterPro" id="IPR016868">
    <property type="entry name" value="Phage_B3_Orf5"/>
</dbReference>
<protein>
    <submittedName>
        <fullName evidence="3">DUF2786 domain-containing protein</fullName>
    </submittedName>
</protein>
<dbReference type="Proteomes" id="UP001166947">
    <property type="component" value="Unassembled WGS sequence"/>
</dbReference>
<dbReference type="RefSeq" id="WP_259292059.1">
    <property type="nucleotide sequence ID" value="NZ_JANUXW010000007.1"/>
</dbReference>
<evidence type="ECO:0000259" key="2">
    <source>
        <dbReference type="Pfam" id="PF23771"/>
    </source>
</evidence>
<dbReference type="InterPro" id="IPR024498">
    <property type="entry name" value="DUF2786"/>
</dbReference>
<evidence type="ECO:0000313" key="4">
    <source>
        <dbReference type="Proteomes" id="UP001166947"/>
    </source>
</evidence>
<reference evidence="3" key="1">
    <citation type="submission" date="2022-08" db="EMBL/GenBank/DDBJ databases">
        <authorList>
            <person name="Volokhov D.V."/>
            <person name="Furtak V.A."/>
            <person name="Zagorodnyaya T.A."/>
        </authorList>
    </citation>
    <scope>NUCLEOTIDE SEQUENCE</scope>
    <source>
        <strain evidence="3">CSL10203-ORH2</strain>
    </source>
</reference>
<accession>A0ABT2FFN8</accession>
<comment type="caution">
    <text evidence="3">The sequence shown here is derived from an EMBL/GenBank/DDBJ whole genome shotgun (WGS) entry which is preliminary data.</text>
</comment>
<reference evidence="3" key="2">
    <citation type="journal article" date="2023" name="Curr. Microbiol.">
        <title>Neisseria montereyensis sp. nov., Isolated from Oropharynx of California Sea Lion (Zalophus californianus): Genomic, Phylogenetic, and Phenotypic Study.</title>
        <authorList>
            <person name="Volokhov D.V."/>
            <person name="Zagorodnyaya T.A."/>
            <person name="Furtak V.A."/>
            <person name="Nattanmai G."/>
            <person name="Randall L."/>
            <person name="Jose S."/>
            <person name="Gao Y."/>
            <person name="Gulland F.M."/>
            <person name="Eisenberg T."/>
            <person name="Delmonte P."/>
            <person name="Blom J."/>
            <person name="Mitchell K.K."/>
        </authorList>
    </citation>
    <scope>NUCLEOTIDE SEQUENCE</scope>
    <source>
        <strain evidence="3">CSL10203-ORH2</strain>
    </source>
</reference>
<gene>
    <name evidence="3" type="ORF">NXS09_08170</name>
</gene>
<sequence>MDKEKVLNRIKKCLALSQSANEHEAALALKQAQALMRKYSINDDDIALLDIREHICTCKTAQNIPGWQVMLANVVASAFGCEWYLGGTWRDPRIHYYGIDNKAALAAYGYEVLLRQVKTARKEYIATALKRVRLAKNKTYRADEFCKGWILSVYGKVDKFANGERERTLLQQFGQKLNLRNEKTREINPGSHAKQAANIDRFLGGQEGKKAQLNHAMNAGEQLKQIV</sequence>
<dbReference type="Pfam" id="PF23771">
    <property type="entry name" value="DUF7168"/>
    <property type="match status" value="1"/>
</dbReference>
<feature type="domain" description="DUF2786" evidence="1">
    <location>
        <begin position="5"/>
        <end position="42"/>
    </location>
</feature>
<dbReference type="Pfam" id="PF10979">
    <property type="entry name" value="DUF2786"/>
    <property type="match status" value="1"/>
</dbReference>
<keyword evidence="4" id="KW-1185">Reference proteome</keyword>
<dbReference type="InterPro" id="IPR055592">
    <property type="entry name" value="DUF7168"/>
</dbReference>
<evidence type="ECO:0000259" key="1">
    <source>
        <dbReference type="Pfam" id="PF10979"/>
    </source>
</evidence>